<feature type="domain" description="Cytochrome c" evidence="10">
    <location>
        <begin position="22"/>
        <end position="133"/>
    </location>
</feature>
<dbReference type="GO" id="GO:0020037">
    <property type="term" value="F:heme binding"/>
    <property type="evidence" value="ECO:0007669"/>
    <property type="project" value="InterPro"/>
</dbReference>
<dbReference type="EMBL" id="CDMZ01001670">
    <property type="protein sequence ID" value="CEM36003.1"/>
    <property type="molecule type" value="Genomic_DNA"/>
</dbReference>
<evidence type="ECO:0000256" key="9">
    <source>
        <dbReference type="RuleBase" id="RU004426"/>
    </source>
</evidence>
<evidence type="ECO:0000256" key="4">
    <source>
        <dbReference type="ARBA" id="ARBA00022617"/>
    </source>
</evidence>
<evidence type="ECO:0000256" key="2">
    <source>
        <dbReference type="ARBA" id="ARBA00006488"/>
    </source>
</evidence>
<dbReference type="GO" id="GO:0009055">
    <property type="term" value="F:electron transfer activity"/>
    <property type="evidence" value="ECO:0007669"/>
    <property type="project" value="InterPro"/>
</dbReference>
<evidence type="ECO:0000256" key="8">
    <source>
        <dbReference type="PROSITE-ProRule" id="PRU00433"/>
    </source>
</evidence>
<accession>A0A0G4GY71</accession>
<name>A0A0G4GY71_9ALVE</name>
<evidence type="ECO:0000259" key="10">
    <source>
        <dbReference type="PROSITE" id="PS51007"/>
    </source>
</evidence>
<protein>
    <recommendedName>
        <fullName evidence="10">Cytochrome c domain-containing protein</fullName>
    </recommendedName>
</protein>
<dbReference type="GO" id="GO:0046872">
    <property type="term" value="F:metal ion binding"/>
    <property type="evidence" value="ECO:0007669"/>
    <property type="project" value="UniProtKB-KW"/>
</dbReference>
<keyword evidence="7 8" id="KW-0408">Iron</keyword>
<dbReference type="Gene3D" id="1.10.760.10">
    <property type="entry name" value="Cytochrome c-like domain"/>
    <property type="match status" value="1"/>
</dbReference>
<organism evidence="11">
    <name type="scientific">Chromera velia CCMP2878</name>
    <dbReference type="NCBI Taxonomy" id="1169474"/>
    <lineage>
        <taxon>Eukaryota</taxon>
        <taxon>Sar</taxon>
        <taxon>Alveolata</taxon>
        <taxon>Colpodellida</taxon>
        <taxon>Chromeraceae</taxon>
        <taxon>Chromera</taxon>
    </lineage>
</organism>
<dbReference type="PANTHER" id="PTHR11961">
    <property type="entry name" value="CYTOCHROME C"/>
    <property type="match status" value="1"/>
</dbReference>
<comment type="similarity">
    <text evidence="2 9">Belongs to the cytochrome c family.</text>
</comment>
<dbReference type="VEuPathDB" id="CryptoDB:Cvel_23859"/>
<dbReference type="SUPFAM" id="SSF46626">
    <property type="entry name" value="Cytochrome c"/>
    <property type="match status" value="1"/>
</dbReference>
<dbReference type="AlphaFoldDB" id="A0A0G4GY71"/>
<keyword evidence="4 8" id="KW-0349">Heme</keyword>
<evidence type="ECO:0000256" key="5">
    <source>
        <dbReference type="ARBA" id="ARBA00022723"/>
    </source>
</evidence>
<keyword evidence="3" id="KW-0813">Transport</keyword>
<gene>
    <name evidence="11" type="ORF">Cvel_23859</name>
</gene>
<evidence type="ECO:0000313" key="11">
    <source>
        <dbReference type="EMBL" id="CEM36003.1"/>
    </source>
</evidence>
<evidence type="ECO:0000256" key="3">
    <source>
        <dbReference type="ARBA" id="ARBA00022448"/>
    </source>
</evidence>
<evidence type="ECO:0000256" key="7">
    <source>
        <dbReference type="ARBA" id="ARBA00023004"/>
    </source>
</evidence>
<sequence length="191" mass="21340">MKGPIPQTDFSETPDGFELPEGNWRRGAQLFKKHCLYCHSIRPDGKCRTRATITGPTLWMIWNRTAGMTTTGCFGDRFGHTLDECGFVWTDQNLMKYMKNPRAMVKGHTNMNFFGIPDFQSRVDICHFLHTLEPDHPNGQEILQQVASDKKGLQWMVPIPGPLSFFNAAIRAATGGEGLQQPQGESAPASA</sequence>
<dbReference type="InterPro" id="IPR009056">
    <property type="entry name" value="Cyt_c-like_dom"/>
</dbReference>
<reference evidence="11" key="1">
    <citation type="submission" date="2014-11" db="EMBL/GenBank/DDBJ databases">
        <authorList>
            <person name="Otto D Thomas"/>
            <person name="Naeem Raeece"/>
        </authorList>
    </citation>
    <scope>NUCLEOTIDE SEQUENCE</scope>
</reference>
<evidence type="ECO:0000256" key="1">
    <source>
        <dbReference type="ARBA" id="ARBA00004569"/>
    </source>
</evidence>
<comment type="subcellular location">
    <subcellularLocation>
        <location evidence="1">Mitochondrion intermembrane space</location>
    </subcellularLocation>
</comment>
<evidence type="ECO:0000256" key="6">
    <source>
        <dbReference type="ARBA" id="ARBA00022982"/>
    </source>
</evidence>
<dbReference type="InterPro" id="IPR002327">
    <property type="entry name" value="Cyt_c_1A/1B"/>
</dbReference>
<keyword evidence="6" id="KW-0249">Electron transport</keyword>
<dbReference type="PROSITE" id="PS51007">
    <property type="entry name" value="CYTC"/>
    <property type="match status" value="1"/>
</dbReference>
<dbReference type="InterPro" id="IPR036909">
    <property type="entry name" value="Cyt_c-like_dom_sf"/>
</dbReference>
<proteinExistence type="inferred from homology"/>
<dbReference type="PhylomeDB" id="A0A0G4GY71"/>
<dbReference type="GO" id="GO:0005758">
    <property type="term" value="C:mitochondrial intermembrane space"/>
    <property type="evidence" value="ECO:0007669"/>
    <property type="project" value="UniProtKB-SubCell"/>
</dbReference>
<keyword evidence="5 8" id="KW-0479">Metal-binding</keyword>